<name>A0AAV3XB11_9CYAN</name>
<keyword evidence="2" id="KW-1185">Reference proteome</keyword>
<dbReference type="EMBL" id="BLAY01000057">
    <property type="protein sequence ID" value="GET39020.1"/>
    <property type="molecule type" value="Genomic_DNA"/>
</dbReference>
<proteinExistence type="predicted"/>
<evidence type="ECO:0008006" key="3">
    <source>
        <dbReference type="Google" id="ProtNLM"/>
    </source>
</evidence>
<evidence type="ECO:0000313" key="1">
    <source>
        <dbReference type="EMBL" id="GET39020.1"/>
    </source>
</evidence>
<protein>
    <recommendedName>
        <fullName evidence="3">Transposase</fullName>
    </recommendedName>
</protein>
<accession>A0AAV3XB11</accession>
<evidence type="ECO:0000313" key="2">
    <source>
        <dbReference type="Proteomes" id="UP001050975"/>
    </source>
</evidence>
<sequence length="71" mass="7858">MRSRSVSAGQSRLFISLPVVVWYMVRRDLQGEASGSLVSRGVGLDSSLEQAIASLPRINPFSLSEYVRFKV</sequence>
<gene>
    <name evidence="1" type="ORF">MiSe_37800</name>
</gene>
<reference evidence="1" key="1">
    <citation type="submission" date="2019-10" db="EMBL/GenBank/DDBJ databases">
        <title>Draft genome sequece of Microseira wollei NIES-4236.</title>
        <authorList>
            <person name="Yamaguchi H."/>
            <person name="Suzuki S."/>
            <person name="Kawachi M."/>
        </authorList>
    </citation>
    <scope>NUCLEOTIDE SEQUENCE</scope>
    <source>
        <strain evidence="1">NIES-4236</strain>
    </source>
</reference>
<dbReference type="Proteomes" id="UP001050975">
    <property type="component" value="Unassembled WGS sequence"/>
</dbReference>
<organism evidence="1 2">
    <name type="scientific">Microseira wollei NIES-4236</name>
    <dbReference type="NCBI Taxonomy" id="2530354"/>
    <lineage>
        <taxon>Bacteria</taxon>
        <taxon>Bacillati</taxon>
        <taxon>Cyanobacteriota</taxon>
        <taxon>Cyanophyceae</taxon>
        <taxon>Oscillatoriophycideae</taxon>
        <taxon>Aerosakkonematales</taxon>
        <taxon>Aerosakkonemataceae</taxon>
        <taxon>Microseira</taxon>
    </lineage>
</organism>
<comment type="caution">
    <text evidence="1">The sequence shown here is derived from an EMBL/GenBank/DDBJ whole genome shotgun (WGS) entry which is preliminary data.</text>
</comment>
<dbReference type="AlphaFoldDB" id="A0AAV3XB11"/>